<feature type="region of interest" description="Disordered" evidence="1">
    <location>
        <begin position="166"/>
        <end position="203"/>
    </location>
</feature>
<protein>
    <submittedName>
        <fullName evidence="2">Uncharacterized protein</fullName>
    </submittedName>
</protein>
<dbReference type="Proteomes" id="UP000250235">
    <property type="component" value="Unassembled WGS sequence"/>
</dbReference>
<feature type="compositionally biased region" description="Polar residues" evidence="1">
    <location>
        <begin position="440"/>
        <end position="457"/>
    </location>
</feature>
<feature type="compositionally biased region" description="Basic residues" evidence="1">
    <location>
        <begin position="478"/>
        <end position="493"/>
    </location>
</feature>
<accession>A0A2Z7DAS7</accession>
<reference evidence="2 3" key="1">
    <citation type="journal article" date="2015" name="Proc. Natl. Acad. Sci. U.S.A.">
        <title>The resurrection genome of Boea hygrometrica: A blueprint for survival of dehydration.</title>
        <authorList>
            <person name="Xiao L."/>
            <person name="Yang G."/>
            <person name="Zhang L."/>
            <person name="Yang X."/>
            <person name="Zhao S."/>
            <person name="Ji Z."/>
            <person name="Zhou Q."/>
            <person name="Hu M."/>
            <person name="Wang Y."/>
            <person name="Chen M."/>
            <person name="Xu Y."/>
            <person name="Jin H."/>
            <person name="Xiao X."/>
            <person name="Hu G."/>
            <person name="Bao F."/>
            <person name="Hu Y."/>
            <person name="Wan P."/>
            <person name="Li L."/>
            <person name="Deng X."/>
            <person name="Kuang T."/>
            <person name="Xiang C."/>
            <person name="Zhu J.K."/>
            <person name="Oliver M.J."/>
            <person name="He Y."/>
        </authorList>
    </citation>
    <scope>NUCLEOTIDE SEQUENCE [LARGE SCALE GENOMIC DNA]</scope>
    <source>
        <strain evidence="3">cv. XS01</strain>
    </source>
</reference>
<evidence type="ECO:0000313" key="3">
    <source>
        <dbReference type="Proteomes" id="UP000250235"/>
    </source>
</evidence>
<dbReference type="AlphaFoldDB" id="A0A2Z7DAS7"/>
<dbReference type="EMBL" id="KQ987756">
    <property type="protein sequence ID" value="KZV56871.1"/>
    <property type="molecule type" value="Genomic_DNA"/>
</dbReference>
<dbReference type="OrthoDB" id="1936908at2759"/>
<evidence type="ECO:0000256" key="1">
    <source>
        <dbReference type="SAM" id="MobiDB-lite"/>
    </source>
</evidence>
<name>A0A2Z7DAS7_9LAMI</name>
<evidence type="ECO:0000313" key="2">
    <source>
        <dbReference type="EMBL" id="KZV56871.1"/>
    </source>
</evidence>
<organism evidence="2 3">
    <name type="scientific">Dorcoceras hygrometricum</name>
    <dbReference type="NCBI Taxonomy" id="472368"/>
    <lineage>
        <taxon>Eukaryota</taxon>
        <taxon>Viridiplantae</taxon>
        <taxon>Streptophyta</taxon>
        <taxon>Embryophyta</taxon>
        <taxon>Tracheophyta</taxon>
        <taxon>Spermatophyta</taxon>
        <taxon>Magnoliopsida</taxon>
        <taxon>eudicotyledons</taxon>
        <taxon>Gunneridae</taxon>
        <taxon>Pentapetalae</taxon>
        <taxon>asterids</taxon>
        <taxon>lamiids</taxon>
        <taxon>Lamiales</taxon>
        <taxon>Gesneriaceae</taxon>
        <taxon>Didymocarpoideae</taxon>
        <taxon>Trichosporeae</taxon>
        <taxon>Loxocarpinae</taxon>
        <taxon>Dorcoceras</taxon>
    </lineage>
</organism>
<gene>
    <name evidence="2" type="ORF">F511_26113</name>
</gene>
<sequence>MLRLVPAGGIVCVYLLVVQQKQMSTRLAAGIARKSYRLDDVSGATSFELVATLRFEVATGTSREKCYACFVLATGYPAAGSEDCVSVRRRLNKLARRRFENQPLYLRTWELGEGYFLCVDWLDSCYLLVWDLCAGTSRWLPFLLLLVADSRPLFLKPSLLFTMPPRRRGRDRGLFQESGGQNEDQSSAPSRTRESSEEEEIAATAPPVERMDVVIARFQRMNPPVFNGDESRKEADSWLHNVVHLFDRAQYDDELRLRLVTLLLRKAAERWWRGASSTLLETGVGITWGTFSGGCVRVSAGCSAGVDVNAGQLSYSSKRMRRRFVVATGSPAATVSFPAKEREVAAVRVLRRFGRATFWFSVTNVSQLVVEITQLVVPQMPPRRRGRSRGLFQESGGQNEDQYSAPSHTLESSGEEEAAAPPAPMPPRRRGRSRGLFQESGGQNEDQYSAPSHTLESSGEEEAAAPPAPQQQVAQLSGRKRFRPRGHQFKKKSGSGSSGSGSSSSSGSRAEFCGFCGGKNSST</sequence>
<proteinExistence type="predicted"/>
<keyword evidence="3" id="KW-1185">Reference proteome</keyword>
<feature type="compositionally biased region" description="Polar residues" evidence="1">
    <location>
        <begin position="395"/>
        <end position="410"/>
    </location>
</feature>
<feature type="region of interest" description="Disordered" evidence="1">
    <location>
        <begin position="381"/>
        <end position="523"/>
    </location>
</feature>